<dbReference type="KEGG" id="lpaa:BHS01_06605"/>
<dbReference type="Proteomes" id="UP000516280">
    <property type="component" value="Chromosome"/>
</dbReference>
<protein>
    <submittedName>
        <fullName evidence="1">Uncharacterized protein</fullName>
    </submittedName>
</protein>
<accession>A0A7L4WFK6</accession>
<evidence type="ECO:0000313" key="1">
    <source>
        <dbReference type="EMBL" id="QDJ28210.1"/>
    </source>
</evidence>
<reference evidence="1 2" key="1">
    <citation type="submission" date="2016-09" db="EMBL/GenBank/DDBJ databases">
        <title>Lactic acid bacteria from MAP meat Genome sequencing and assembly.</title>
        <authorList>
            <person name="Behr J."/>
            <person name="Hilgarth M."/>
            <person name="Vogel R.F."/>
        </authorList>
    </citation>
    <scope>NUCLEOTIDE SEQUENCE [LARGE SCALE GENOMIC DNA]</scope>
    <source>
        <strain evidence="1 2">TMW21615</strain>
    </source>
</reference>
<dbReference type="RefSeq" id="WP_109834372.1">
    <property type="nucleotide sequence ID" value="NZ_CP017195.1"/>
</dbReference>
<dbReference type="EMBL" id="CP017195">
    <property type="protein sequence ID" value="QDJ28210.1"/>
    <property type="molecule type" value="Genomic_DNA"/>
</dbReference>
<sequence length="362" mass="43020">MLKKYESAEYVKGSRSHKAYFEIGIKREQELSNADMIEKGYYKANANNIKTHNIIALKMFKSYIAELDDDVTYKSMTRLNWLKAAGITSSIQNLNEIDEMKHIDVAFRSYYKDDVASSLKNVLSFCLKQLKVKEAYATLYWCDASFDSEEDEDENGNKKRLLDDIEVKKMKIFVDALKVKHNVTKFMLATNEFKNELRDYYRDNLKSESIWIEIELDIVQLKNDIDNAELSTYELDELRSQFMSEFQKYRNSTYVRREFKRKIKGKKGMFWRYEASLQEQPSNFSPYKEMENRSYFKFMTDLDLRIGFTKADTVEYDKMDKEYKATVEDNDVIKLVDDCKQNNIIYLQTHMKTNNELDELFK</sequence>
<gene>
    <name evidence="1" type="ORF">BHS01_06605</name>
</gene>
<organism evidence="1 2">
    <name type="scientific">Pseudolactococcus paracarnosus</name>
    <dbReference type="NCBI Taxonomy" id="2749962"/>
    <lineage>
        <taxon>Bacteria</taxon>
        <taxon>Bacillati</taxon>
        <taxon>Bacillota</taxon>
        <taxon>Bacilli</taxon>
        <taxon>Lactobacillales</taxon>
        <taxon>Streptococcaceae</taxon>
        <taxon>Pseudolactococcus</taxon>
    </lineage>
</organism>
<evidence type="ECO:0000313" key="2">
    <source>
        <dbReference type="Proteomes" id="UP000516280"/>
    </source>
</evidence>
<proteinExistence type="predicted"/>
<dbReference type="AlphaFoldDB" id="A0A7L4WFK6"/>
<name>A0A7L4WFK6_9LACT</name>